<feature type="non-terminal residue" evidence="2">
    <location>
        <position position="76"/>
    </location>
</feature>
<name>A0A382D6Z8_9ZZZZ</name>
<dbReference type="AlphaFoldDB" id="A0A382D6Z8"/>
<protein>
    <submittedName>
        <fullName evidence="2">Uncharacterized protein</fullName>
    </submittedName>
</protein>
<sequence>RRHRHRLRTQREGSRFLRRGQDGADLGRPQRQGYPSHQRASRPPHRHRLLARRQARRRGQQGGCHHTSPCPKSGRM</sequence>
<feature type="compositionally biased region" description="Basic and acidic residues" evidence="1">
    <location>
        <begin position="9"/>
        <end position="22"/>
    </location>
</feature>
<evidence type="ECO:0000313" key="2">
    <source>
        <dbReference type="EMBL" id="SVB34266.1"/>
    </source>
</evidence>
<proteinExistence type="predicted"/>
<accession>A0A382D6Z8</accession>
<feature type="non-terminal residue" evidence="2">
    <location>
        <position position="1"/>
    </location>
</feature>
<feature type="region of interest" description="Disordered" evidence="1">
    <location>
        <begin position="1"/>
        <end position="76"/>
    </location>
</feature>
<feature type="compositionally biased region" description="Basic residues" evidence="1">
    <location>
        <begin position="39"/>
        <end position="59"/>
    </location>
</feature>
<organism evidence="2">
    <name type="scientific">marine metagenome</name>
    <dbReference type="NCBI Taxonomy" id="408172"/>
    <lineage>
        <taxon>unclassified sequences</taxon>
        <taxon>metagenomes</taxon>
        <taxon>ecological metagenomes</taxon>
    </lineage>
</organism>
<gene>
    <name evidence="2" type="ORF">METZ01_LOCUS187120</name>
</gene>
<reference evidence="2" key="1">
    <citation type="submission" date="2018-05" db="EMBL/GenBank/DDBJ databases">
        <authorList>
            <person name="Lanie J.A."/>
            <person name="Ng W.-L."/>
            <person name="Kazmierczak K.M."/>
            <person name="Andrzejewski T.M."/>
            <person name="Davidsen T.M."/>
            <person name="Wayne K.J."/>
            <person name="Tettelin H."/>
            <person name="Glass J.I."/>
            <person name="Rusch D."/>
            <person name="Podicherti R."/>
            <person name="Tsui H.-C.T."/>
            <person name="Winkler M.E."/>
        </authorList>
    </citation>
    <scope>NUCLEOTIDE SEQUENCE</scope>
</reference>
<evidence type="ECO:0000256" key="1">
    <source>
        <dbReference type="SAM" id="MobiDB-lite"/>
    </source>
</evidence>
<dbReference type="EMBL" id="UINC01037969">
    <property type="protein sequence ID" value="SVB34266.1"/>
    <property type="molecule type" value="Genomic_DNA"/>
</dbReference>